<dbReference type="Pfam" id="PF00580">
    <property type="entry name" value="UvrD-helicase"/>
    <property type="match status" value="1"/>
</dbReference>
<dbReference type="PANTHER" id="PTHR11070:SF2">
    <property type="entry name" value="ATP-DEPENDENT DNA HELICASE SRS2"/>
    <property type="match status" value="1"/>
</dbReference>
<evidence type="ECO:0000256" key="2">
    <source>
        <dbReference type="ARBA" id="ARBA00022801"/>
    </source>
</evidence>
<evidence type="ECO:0000256" key="5">
    <source>
        <dbReference type="ARBA" id="ARBA00023125"/>
    </source>
</evidence>
<dbReference type="EMBL" id="JBHLWO010000002">
    <property type="protein sequence ID" value="MFC0318742.1"/>
    <property type="molecule type" value="Genomic_DNA"/>
</dbReference>
<dbReference type="SUPFAM" id="SSF52540">
    <property type="entry name" value="P-loop containing nucleoside triphosphate hydrolases"/>
    <property type="match status" value="1"/>
</dbReference>
<evidence type="ECO:0000259" key="8">
    <source>
        <dbReference type="PROSITE" id="PS51198"/>
    </source>
</evidence>
<evidence type="ECO:0000313" key="10">
    <source>
        <dbReference type="Proteomes" id="UP001589774"/>
    </source>
</evidence>
<dbReference type="Gene3D" id="1.10.10.160">
    <property type="match status" value="1"/>
</dbReference>
<dbReference type="PANTHER" id="PTHR11070">
    <property type="entry name" value="UVRD / RECB / PCRA DNA HELICASE FAMILY MEMBER"/>
    <property type="match status" value="1"/>
</dbReference>
<keyword evidence="5" id="KW-0238">DNA-binding</keyword>
<dbReference type="Gene3D" id="3.40.50.300">
    <property type="entry name" value="P-loop containing nucleotide triphosphate hydrolases"/>
    <property type="match status" value="1"/>
</dbReference>
<dbReference type="InterPro" id="IPR014016">
    <property type="entry name" value="UvrD-like_ATP-bd"/>
</dbReference>
<feature type="binding site" evidence="7">
    <location>
        <begin position="43"/>
        <end position="50"/>
    </location>
    <ligand>
        <name>ATP</name>
        <dbReference type="ChEBI" id="CHEBI:30616"/>
    </ligand>
</feature>
<evidence type="ECO:0000256" key="3">
    <source>
        <dbReference type="ARBA" id="ARBA00022806"/>
    </source>
</evidence>
<proteinExistence type="predicted"/>
<evidence type="ECO:0000256" key="4">
    <source>
        <dbReference type="ARBA" id="ARBA00022840"/>
    </source>
</evidence>
<organism evidence="9 10">
    <name type="scientific">Olivibacter oleidegradans</name>
    <dbReference type="NCBI Taxonomy" id="760123"/>
    <lineage>
        <taxon>Bacteria</taxon>
        <taxon>Pseudomonadati</taxon>
        <taxon>Bacteroidota</taxon>
        <taxon>Sphingobacteriia</taxon>
        <taxon>Sphingobacteriales</taxon>
        <taxon>Sphingobacteriaceae</taxon>
        <taxon>Olivibacter</taxon>
    </lineage>
</organism>
<comment type="caution">
    <text evidence="9">The sequence shown here is derived from an EMBL/GenBank/DDBJ whole genome shotgun (WGS) entry which is preliminary data.</text>
</comment>
<feature type="domain" description="UvrD-like helicase ATP-binding" evidence="8">
    <location>
        <begin position="22"/>
        <end position="314"/>
    </location>
</feature>
<keyword evidence="3 7" id="KW-0347">Helicase</keyword>
<reference evidence="9 10" key="1">
    <citation type="submission" date="2024-09" db="EMBL/GenBank/DDBJ databases">
        <authorList>
            <person name="Sun Q."/>
            <person name="Mori K."/>
        </authorList>
    </citation>
    <scope>NUCLEOTIDE SEQUENCE [LARGE SCALE GENOMIC DNA]</scope>
    <source>
        <strain evidence="9 10">CCM 7765</strain>
    </source>
</reference>
<sequence>MFDLRKIEITDNEVLAVEHKFGFRFNEGQLKLLRYWETVDVQACPGSGKTTTLAAKLMLLSQKIPPSFSQGICIITHTNIAVEEIKEKLGDAAKFFFQYPNHFGTIQSFVDKYLTIPYYKNKYKSSPKIVEEFAYNDIISNLYELVVTKTVDFLERKNVFLGGLVYNRHNFNISKNLNNTEKFDIKGLKPDTCERYYKKIQSAKEKVLSYGYMTYDEAYSIAFKYIREFPHVLDAIRQRFPMVFVDEMQDMEVHQSALISTLFGQDSIIQKIGDINQSIFSSRASEDQAEWKPVINQDIQLRISNRLSGNIAALVKDICCRPQEMTGRDHSEIKPIIFVYETHSILKVKDEFAKRVIINNLASVGDIKIIGSRIGKDSKLNISSYWPEFNRVYQKSHYKNLNSYLNYLEINLPSIQNVKQVRLTFLNCICECLKICGIKNPLTNFNFTPFSFIKYVNDVGHPDKIINMDLKIADWIIKTKNSVSIKSDFISLIRGILKFFGGNSCTELEEFLANEDIAVDEERPEQKIYTFVDGENSVDIHFDTIHGVKGETHSATLYLETFTRLYDVGGKILNFIIADNVGKEKLRKDKACYKKLPHAYVALTRPTHLLAIAVNKERFLQTHLEYFGEESNGWELVFI</sequence>
<dbReference type="InterPro" id="IPR000212">
    <property type="entry name" value="DNA_helicase_UvrD/REP"/>
</dbReference>
<keyword evidence="10" id="KW-1185">Reference proteome</keyword>
<keyword evidence="1 7" id="KW-0547">Nucleotide-binding</keyword>
<dbReference type="InterPro" id="IPR013986">
    <property type="entry name" value="DExx_box_DNA_helicase_dom_sf"/>
</dbReference>
<evidence type="ECO:0000256" key="6">
    <source>
        <dbReference type="ARBA" id="ARBA00034923"/>
    </source>
</evidence>
<evidence type="ECO:0000313" key="9">
    <source>
        <dbReference type="EMBL" id="MFC0318742.1"/>
    </source>
</evidence>
<evidence type="ECO:0000256" key="7">
    <source>
        <dbReference type="PROSITE-ProRule" id="PRU00560"/>
    </source>
</evidence>
<dbReference type="InterPro" id="IPR027417">
    <property type="entry name" value="P-loop_NTPase"/>
</dbReference>
<protein>
    <recommendedName>
        <fullName evidence="6">DNA 3'-5' helicase II</fullName>
    </recommendedName>
</protein>
<evidence type="ECO:0000256" key="1">
    <source>
        <dbReference type="ARBA" id="ARBA00022741"/>
    </source>
</evidence>
<accession>A0ABV6HJE7</accession>
<dbReference type="PROSITE" id="PS51198">
    <property type="entry name" value="UVRD_HELICASE_ATP_BIND"/>
    <property type="match status" value="1"/>
</dbReference>
<dbReference type="RefSeq" id="WP_130857293.1">
    <property type="nucleotide sequence ID" value="NZ_JBHLWO010000002.1"/>
</dbReference>
<gene>
    <name evidence="9" type="ORF">ACFFI0_10495</name>
</gene>
<name>A0ABV6HJE7_9SPHI</name>
<keyword evidence="2 7" id="KW-0378">Hydrolase</keyword>
<dbReference type="Proteomes" id="UP001589774">
    <property type="component" value="Unassembled WGS sequence"/>
</dbReference>
<keyword evidence="4 7" id="KW-0067">ATP-binding</keyword>